<keyword evidence="5" id="KW-0862">Zinc</keyword>
<dbReference type="SMART" id="SM00299">
    <property type="entry name" value="CLH"/>
    <property type="match status" value="1"/>
</dbReference>
<dbReference type="GO" id="GO:0000329">
    <property type="term" value="C:fungal-type vacuole membrane"/>
    <property type="evidence" value="ECO:0007669"/>
    <property type="project" value="UniProtKB-UniRule"/>
</dbReference>
<dbReference type="FunFam" id="1.25.40.10:FF:000440">
    <property type="entry name" value="E3 ubiquitin-protein ligase PEP5"/>
    <property type="match status" value="1"/>
</dbReference>
<keyword evidence="4" id="KW-0863">Zinc-finger</keyword>
<dbReference type="InterPro" id="IPR016528">
    <property type="entry name" value="VPS11"/>
</dbReference>
<dbReference type="GO" id="GO:0033263">
    <property type="term" value="C:CORVET complex"/>
    <property type="evidence" value="ECO:0007669"/>
    <property type="project" value="UniProtKB-UniRule"/>
</dbReference>
<dbReference type="Pfam" id="PF23356">
    <property type="entry name" value="TPR_PEP5_VPS11"/>
    <property type="match status" value="2"/>
</dbReference>
<evidence type="ECO:0000259" key="11">
    <source>
        <dbReference type="SMART" id="SM00184"/>
    </source>
</evidence>
<evidence type="ECO:0000256" key="8">
    <source>
        <dbReference type="ARBA" id="ARBA00029433"/>
    </source>
</evidence>
<evidence type="ECO:0000256" key="7">
    <source>
        <dbReference type="ARBA" id="ARBA00023136"/>
    </source>
</evidence>
<keyword evidence="9" id="KW-0833">Ubl conjugation pathway</keyword>
<evidence type="ECO:0000256" key="2">
    <source>
        <dbReference type="ARBA" id="ARBA00022448"/>
    </source>
</evidence>
<dbReference type="EMBL" id="JAQQPM010000005">
    <property type="protein sequence ID" value="KAK2071298.1"/>
    <property type="molecule type" value="Genomic_DNA"/>
</dbReference>
<dbReference type="GO" id="GO:0007033">
    <property type="term" value="P:vacuole organization"/>
    <property type="evidence" value="ECO:0007669"/>
    <property type="project" value="TreeGrafter"/>
</dbReference>
<accession>A0AAD9MET1</accession>
<dbReference type="Gene3D" id="1.25.40.10">
    <property type="entry name" value="Tetratricopeptide repeat domain"/>
    <property type="match status" value="1"/>
</dbReference>
<dbReference type="GO" id="GO:0030674">
    <property type="term" value="F:protein-macromolecule adaptor activity"/>
    <property type="evidence" value="ECO:0007669"/>
    <property type="project" value="TreeGrafter"/>
</dbReference>
<keyword evidence="2 9" id="KW-0813">Transport</keyword>
<dbReference type="InterPro" id="IPR001841">
    <property type="entry name" value="Znf_RING"/>
</dbReference>
<dbReference type="PANTHER" id="PTHR23323:SF24">
    <property type="entry name" value="VACUOLAR PROTEIN SORTING-ASSOCIATED PROTEIN 11 HOMOLOG"/>
    <property type="match status" value="1"/>
</dbReference>
<dbReference type="PROSITE" id="PS50236">
    <property type="entry name" value="CHCR"/>
    <property type="match status" value="1"/>
</dbReference>
<gene>
    <name evidence="12" type="ORF">P8C59_005734</name>
</gene>
<comment type="subcellular location">
    <subcellularLocation>
        <location evidence="8">Endomembrane system</location>
        <topology evidence="8">Peripheral membrane protein</topology>
        <orientation evidence="8">Cytoplasmic side</orientation>
    </subcellularLocation>
    <subcellularLocation>
        <location evidence="9">Vacuole membrane</location>
        <topology evidence="9">Peripheral membrane protein</topology>
        <orientation evidence="9">Cytoplasmic side</orientation>
    </subcellularLocation>
</comment>
<dbReference type="SUPFAM" id="SSF48371">
    <property type="entry name" value="ARM repeat"/>
    <property type="match status" value="1"/>
</dbReference>
<evidence type="ECO:0000313" key="12">
    <source>
        <dbReference type="EMBL" id="KAK2071298.1"/>
    </source>
</evidence>
<dbReference type="GO" id="GO:0061630">
    <property type="term" value="F:ubiquitin protein ligase activity"/>
    <property type="evidence" value="ECO:0007669"/>
    <property type="project" value="UniProtKB-EC"/>
</dbReference>
<dbReference type="EC" id="2.3.2.27" evidence="9"/>
<evidence type="ECO:0000256" key="3">
    <source>
        <dbReference type="ARBA" id="ARBA00022723"/>
    </source>
</evidence>
<name>A0AAD9MET1_9PEZI</name>
<keyword evidence="13" id="KW-1185">Reference proteome</keyword>
<evidence type="ECO:0000256" key="6">
    <source>
        <dbReference type="ARBA" id="ARBA00022927"/>
    </source>
</evidence>
<dbReference type="InterPro" id="IPR016024">
    <property type="entry name" value="ARM-type_fold"/>
</dbReference>
<dbReference type="Pfam" id="PF23341">
    <property type="entry name" value="PEP5_VPS11_N"/>
    <property type="match status" value="1"/>
</dbReference>
<dbReference type="Pfam" id="PF12451">
    <property type="entry name" value="VPS11_C"/>
    <property type="match status" value="1"/>
</dbReference>
<evidence type="ECO:0000256" key="5">
    <source>
        <dbReference type="ARBA" id="ARBA00022833"/>
    </source>
</evidence>
<comment type="subunit">
    <text evidence="9">Component of the homotypic vacuole fusion and vacuole protein sorting (HOPS) complex. Component of the class C core vacuole/endosome tethering (CORVET) complex.</text>
</comment>
<comment type="caution">
    <text evidence="12">The sequence shown here is derived from an EMBL/GenBank/DDBJ whole genome shotgun (WGS) entry which is preliminary data.</text>
</comment>
<keyword evidence="7 9" id="KW-0472">Membrane</keyword>
<dbReference type="GO" id="GO:0006904">
    <property type="term" value="P:vesicle docking involved in exocytosis"/>
    <property type="evidence" value="ECO:0007669"/>
    <property type="project" value="TreeGrafter"/>
</dbReference>
<dbReference type="GO" id="GO:0030897">
    <property type="term" value="C:HOPS complex"/>
    <property type="evidence" value="ECO:0007669"/>
    <property type="project" value="UniProtKB-UniRule"/>
</dbReference>
<dbReference type="InterPro" id="IPR057307">
    <property type="entry name" value="PEP5_VPS11_N"/>
</dbReference>
<dbReference type="InterPro" id="IPR011047">
    <property type="entry name" value="Quinoprotein_ADH-like_sf"/>
</dbReference>
<evidence type="ECO:0000256" key="1">
    <source>
        <dbReference type="ARBA" id="ARBA00007070"/>
    </source>
</evidence>
<dbReference type="SUPFAM" id="SSF50998">
    <property type="entry name" value="Quinoprotein alcohol dehydrogenase-like"/>
    <property type="match status" value="1"/>
</dbReference>
<protein>
    <recommendedName>
        <fullName evidence="9">E3 ubiquitin-protein ligase PEP5</fullName>
        <ecNumber evidence="9">2.3.2.27</ecNumber>
    </recommendedName>
</protein>
<dbReference type="GO" id="GO:0008270">
    <property type="term" value="F:zinc ion binding"/>
    <property type="evidence" value="ECO:0007669"/>
    <property type="project" value="UniProtKB-KW"/>
</dbReference>
<comment type="catalytic activity">
    <reaction evidence="9">
        <text>S-ubiquitinyl-[E2 ubiquitin-conjugating enzyme]-L-cysteine + [acceptor protein]-L-lysine = [E2 ubiquitin-conjugating enzyme]-L-cysteine + N(6)-ubiquitinyl-[acceptor protein]-L-lysine.</text>
        <dbReference type="EC" id="2.3.2.27"/>
    </reaction>
</comment>
<proteinExistence type="inferred from homology"/>
<dbReference type="InterPro" id="IPR024763">
    <property type="entry name" value="VPS11_C"/>
</dbReference>
<keyword evidence="3" id="KW-0479">Metal-binding</keyword>
<evidence type="ECO:0000256" key="4">
    <source>
        <dbReference type="ARBA" id="ARBA00022771"/>
    </source>
</evidence>
<dbReference type="GO" id="GO:0048284">
    <property type="term" value="P:organelle fusion"/>
    <property type="evidence" value="ECO:0007669"/>
    <property type="project" value="TreeGrafter"/>
</dbReference>
<reference evidence="12" key="1">
    <citation type="journal article" date="2023" name="Mol. Plant Microbe Interact.">
        <title>Elucidating the Obligate Nature and Biological Capacity of an Invasive Fungal Corn Pathogen.</title>
        <authorList>
            <person name="MacCready J.S."/>
            <person name="Roggenkamp E.M."/>
            <person name="Gdanetz K."/>
            <person name="Chilvers M.I."/>
        </authorList>
    </citation>
    <scope>NUCLEOTIDE SEQUENCE</scope>
    <source>
        <strain evidence="12">PM02</strain>
    </source>
</reference>
<comment type="similarity">
    <text evidence="1 9">Belongs to the VPS11 family.</text>
</comment>
<keyword evidence="9" id="KW-0926">Vacuole</keyword>
<sequence>MALTWKSFDFFDVTAVKLADDDETTRAFSDQRGSHDITSVCCGSDSLFLGSADGHVRIVGPAWKVVRSFPADETGASIAHMKQVEGTSLLVTLAGDLGEPVLKVWALDRLVKKTGIPTCLSTVTVNNGRKPFPVSAFAATEDLSQVAVGFANGAVTVIRGDLIHDRGTKQRIVHESEEPITGVELHVDGAAKLTTLFIATTARVLKLVLSGKGQGAPPRTVEDLGCAVGCMTVDRASGHIIVARDDALYHYTLEGRGPPSAYESPKRLVAVHQDYVALASRPGESAASAALRRQFGGVSADAILHATNFTLLQTDLRIVAHTESVLTQVDFIFAIWGDLYTITQDAKVHRYHERTLQQRLEMLYQRDLYNLAVELAQKAGMDARHQSIIFRKHGDYLYQKGSYDEAMAQYIKAIDSTEPSQVIRKFLDTQRIHNLIEYLEELHDKHKATSDHTTLLLNCYAKLKDIDKLERFIKSPGDLKFDLDTAITMCRQGGYYEQAAYLAKKHGENGLVVDILLEDSQAYDEALDFIWQLDPDTAYTCLMKYARVLLEHCPQDATQIFIDYYTSKYRPKVKVTTAEVSAAAPVPVPVPVPVPGGLTAGAVTAVQNLSNLLPLPYMNTSGTATPATQGPGRPTLSDAPVLVRRDDSPAPSYTAPAPRTAFSSFIDHPDEFIVFLEACRKDDTLSDADKQDLTTTLFEMYLHKSTENKDEVHREAWEARAKSLIDAKSNSSLPISRSNVLLLSHLAKFGAGTVLVKEQAGLLSDIFRSYTAARDTRGALRALRKYGPDEPALYPAALAYLISDARVLAEPGAADALREVLARVDRDGLLAPLQVVQMLAHGGVATMGLLKPYLTARIERERHDIEVNRRHVAAYRAETEQRRDELRDLARKPAVFQATRCAACTMPLELPVVHFLCKHSFHQRCLRGGGLDVVGGGAGAGAGEENQENVVECAVCAKDNATIRALRKGQEERAGKHELFKDDLERGEDRFGTIATWFGRGVMNVKPVE</sequence>
<dbReference type="GO" id="GO:0006886">
    <property type="term" value="P:intracellular protein transport"/>
    <property type="evidence" value="ECO:0007669"/>
    <property type="project" value="UniProtKB-UniRule"/>
</dbReference>
<dbReference type="AlphaFoldDB" id="A0AAD9MET1"/>
<dbReference type="InterPro" id="IPR011990">
    <property type="entry name" value="TPR-like_helical_dom_sf"/>
</dbReference>
<dbReference type="InterPro" id="IPR000547">
    <property type="entry name" value="Clathrin_H-chain/VPS_repeat"/>
</dbReference>
<dbReference type="InterPro" id="IPR057308">
    <property type="entry name" value="CHCR_PEP5_VPS11"/>
</dbReference>
<dbReference type="Proteomes" id="UP001217918">
    <property type="component" value="Unassembled WGS sequence"/>
</dbReference>
<feature type="domain" description="RING-type" evidence="11">
    <location>
        <begin position="901"/>
        <end position="956"/>
    </location>
</feature>
<organism evidence="12 13">
    <name type="scientific">Phyllachora maydis</name>
    <dbReference type="NCBI Taxonomy" id="1825666"/>
    <lineage>
        <taxon>Eukaryota</taxon>
        <taxon>Fungi</taxon>
        <taxon>Dikarya</taxon>
        <taxon>Ascomycota</taxon>
        <taxon>Pezizomycotina</taxon>
        <taxon>Sordariomycetes</taxon>
        <taxon>Sordariomycetidae</taxon>
        <taxon>Phyllachorales</taxon>
        <taxon>Phyllachoraceae</taxon>
        <taxon>Phyllachora</taxon>
    </lineage>
</organism>
<dbReference type="PANTHER" id="PTHR23323">
    <property type="entry name" value="VACUOLAR PROTEIN SORTING-ASSOCIATED PROTEIN"/>
    <property type="match status" value="1"/>
</dbReference>
<dbReference type="SMART" id="SM00184">
    <property type="entry name" value="RING"/>
    <property type="match status" value="1"/>
</dbReference>
<evidence type="ECO:0000313" key="13">
    <source>
        <dbReference type="Proteomes" id="UP001217918"/>
    </source>
</evidence>
<keyword evidence="9" id="KW-0808">Transferase</keyword>
<dbReference type="PIRSF" id="PIRSF007860">
    <property type="entry name" value="VPS11"/>
    <property type="match status" value="1"/>
</dbReference>
<dbReference type="CDD" id="cd16688">
    <property type="entry name" value="RING-H2_Vps11"/>
    <property type="match status" value="1"/>
</dbReference>
<feature type="repeat" description="CHCR" evidence="10">
    <location>
        <begin position="410"/>
        <end position="558"/>
    </location>
</feature>
<dbReference type="GO" id="GO:0007032">
    <property type="term" value="P:endosome organization"/>
    <property type="evidence" value="ECO:0007669"/>
    <property type="project" value="TreeGrafter"/>
</dbReference>
<evidence type="ECO:0000256" key="9">
    <source>
        <dbReference type="PIRNR" id="PIRNR007860"/>
    </source>
</evidence>
<evidence type="ECO:0000256" key="10">
    <source>
        <dbReference type="PROSITE-ProRule" id="PRU01006"/>
    </source>
</evidence>
<keyword evidence="6 9" id="KW-0653">Protein transport</keyword>